<feature type="chain" id="PRO_5032296807" description="Cytochrome c domain-containing protein" evidence="1">
    <location>
        <begin position="23"/>
        <end position="119"/>
    </location>
</feature>
<name>A0A842IS52_9FLAO</name>
<organism evidence="2 3">
    <name type="scientific">Winogradskyella flava</name>
    <dbReference type="NCBI Taxonomy" id="1884876"/>
    <lineage>
        <taxon>Bacteria</taxon>
        <taxon>Pseudomonadati</taxon>
        <taxon>Bacteroidota</taxon>
        <taxon>Flavobacteriia</taxon>
        <taxon>Flavobacteriales</taxon>
        <taxon>Flavobacteriaceae</taxon>
        <taxon>Winogradskyella</taxon>
    </lineage>
</organism>
<feature type="signal peptide" evidence="1">
    <location>
        <begin position="1"/>
        <end position="22"/>
    </location>
</feature>
<evidence type="ECO:0000313" key="2">
    <source>
        <dbReference type="EMBL" id="MBC2843708.1"/>
    </source>
</evidence>
<dbReference type="Proteomes" id="UP000533900">
    <property type="component" value="Unassembled WGS sequence"/>
</dbReference>
<keyword evidence="1" id="KW-0732">Signal</keyword>
<gene>
    <name evidence="2" type="ORF">H7F21_01260</name>
</gene>
<dbReference type="AlphaFoldDB" id="A0A842IS52"/>
<keyword evidence="3" id="KW-1185">Reference proteome</keyword>
<evidence type="ECO:0000256" key="1">
    <source>
        <dbReference type="SAM" id="SignalP"/>
    </source>
</evidence>
<dbReference type="EMBL" id="JACLCP010000001">
    <property type="protein sequence ID" value="MBC2843708.1"/>
    <property type="molecule type" value="Genomic_DNA"/>
</dbReference>
<dbReference type="RefSeq" id="WP_185787426.1">
    <property type="nucleotide sequence ID" value="NZ_JACLCP010000001.1"/>
</dbReference>
<sequence>MKSKYPILILFVTLFFSCSYNSEDDLSEEIIIDDFVTYDANIKSIIDNNCINCHNNPPVNGAPMPLITFDNVKQAVENRNLIGRISATDGSVMPAGGPRLPQNLIDLVIQWEQEGLLEN</sequence>
<evidence type="ECO:0008006" key="4">
    <source>
        <dbReference type="Google" id="ProtNLM"/>
    </source>
</evidence>
<reference evidence="2" key="1">
    <citation type="submission" date="2020-08" db="EMBL/GenBank/DDBJ databases">
        <title>Winogradskyella ouciana sp. nov., isolated from the hadal seawater of the Mariana Trench.</title>
        <authorList>
            <person name="He X."/>
        </authorList>
    </citation>
    <scope>NUCLEOTIDE SEQUENCE [LARGE SCALE GENOMIC DNA]</scope>
    <source>
        <strain evidence="2">KCTC 52348</strain>
    </source>
</reference>
<protein>
    <recommendedName>
        <fullName evidence="4">Cytochrome c domain-containing protein</fullName>
    </recommendedName>
</protein>
<comment type="caution">
    <text evidence="2">The sequence shown here is derived from an EMBL/GenBank/DDBJ whole genome shotgun (WGS) entry which is preliminary data.</text>
</comment>
<dbReference type="PROSITE" id="PS51257">
    <property type="entry name" value="PROKAR_LIPOPROTEIN"/>
    <property type="match status" value="1"/>
</dbReference>
<accession>A0A842IS52</accession>
<proteinExistence type="predicted"/>
<evidence type="ECO:0000313" key="3">
    <source>
        <dbReference type="Proteomes" id="UP000533900"/>
    </source>
</evidence>